<dbReference type="EMBL" id="AOJK01000021">
    <property type="protein sequence ID" value="ELZ46430.1"/>
    <property type="molecule type" value="Genomic_DNA"/>
</dbReference>
<evidence type="ECO:0000313" key="7">
    <source>
        <dbReference type="EMBL" id="ELZ46430.1"/>
    </source>
</evidence>
<accession>M0EF94</accession>
<comment type="caution">
    <text evidence="7">The sequence shown here is derived from an EMBL/GenBank/DDBJ whole genome shotgun (WGS) entry which is preliminary data.</text>
</comment>
<dbReference type="GO" id="GO:0016301">
    <property type="term" value="F:kinase activity"/>
    <property type="evidence" value="ECO:0007669"/>
    <property type="project" value="UniProtKB-KW"/>
</dbReference>
<dbReference type="InterPro" id="IPR011611">
    <property type="entry name" value="PfkB_dom"/>
</dbReference>
<dbReference type="PRINTS" id="PR00990">
    <property type="entry name" value="RIBOKINASE"/>
</dbReference>
<evidence type="ECO:0000256" key="5">
    <source>
        <dbReference type="SAM" id="MobiDB-lite"/>
    </source>
</evidence>
<sequence>MGGTMSGRDPGGDGDRPDARDGDRPADPGTEDGEGVDDWDETVAEWDREVDEWEEDGPEAGGASENGDAPENGNESDDGDESDDGAGAGAENVDPAVDRDPDLGPDDAARVPKVVAAGHINWDVTIHVDRLPEPDGETRIDRLEQSGGGSAANVAVGLVDLGGQSVVYGSVGGDESGALALRELASAGVDPGQVLVDAEEPTSVKYVIVDGGGELLMLANDGANESFSAAGLDRDTLAAADHLHLTGQQPETAAALATAAAEAGATRSFDPGRRVADREFDAALHASDVLFLNDREADALAAATDVDPWEPDDRVVAIKLGDEGATVRTPHGSVSHPGFDVDPVDTTGAGDAFAAGFLGAALRESEITGDGFSHDPRDYQVPILVGNACGAVATESVTARTDLSWDRVRETMGESPETDLLIEVRA</sequence>
<feature type="compositionally biased region" description="Acidic residues" evidence="5">
    <location>
        <begin position="74"/>
        <end position="84"/>
    </location>
</feature>
<evidence type="ECO:0000256" key="2">
    <source>
        <dbReference type="ARBA" id="ARBA00022679"/>
    </source>
</evidence>
<evidence type="ECO:0000256" key="1">
    <source>
        <dbReference type="ARBA" id="ARBA00010688"/>
    </source>
</evidence>
<feature type="compositionally biased region" description="Basic and acidic residues" evidence="5">
    <location>
        <begin position="96"/>
        <end position="108"/>
    </location>
</feature>
<feature type="compositionally biased region" description="Acidic residues" evidence="5">
    <location>
        <begin position="29"/>
        <end position="58"/>
    </location>
</feature>
<dbReference type="PATRIC" id="fig|1227465.4.peg.870"/>
<dbReference type="SUPFAM" id="SSF53613">
    <property type="entry name" value="Ribokinase-like"/>
    <property type="match status" value="1"/>
</dbReference>
<keyword evidence="8" id="KW-1185">Reference proteome</keyword>
<organism evidence="7 8">
    <name type="scientific">Halorubrum californiense DSM 19288</name>
    <dbReference type="NCBI Taxonomy" id="1227465"/>
    <lineage>
        <taxon>Archaea</taxon>
        <taxon>Methanobacteriati</taxon>
        <taxon>Methanobacteriota</taxon>
        <taxon>Stenosarchaea group</taxon>
        <taxon>Halobacteria</taxon>
        <taxon>Halobacteriales</taxon>
        <taxon>Haloferacaceae</taxon>
        <taxon>Halorubrum</taxon>
    </lineage>
</organism>
<dbReference type="PROSITE" id="PS00584">
    <property type="entry name" value="PFKB_KINASES_2"/>
    <property type="match status" value="1"/>
</dbReference>
<feature type="domain" description="Carbohydrate kinase PfkB" evidence="6">
    <location>
        <begin position="113"/>
        <end position="403"/>
    </location>
</feature>
<dbReference type="Gene3D" id="3.40.1190.20">
    <property type="match status" value="1"/>
</dbReference>
<dbReference type="STRING" id="1227465.C463_04439"/>
<comment type="similarity">
    <text evidence="1 4">Belongs to the carbohydrate kinase PfkB family.</text>
</comment>
<keyword evidence="3 4" id="KW-0418">Kinase</keyword>
<dbReference type="PANTHER" id="PTHR10584:SF166">
    <property type="entry name" value="RIBOKINASE"/>
    <property type="match status" value="1"/>
</dbReference>
<dbReference type="GO" id="GO:0006796">
    <property type="term" value="P:phosphate-containing compound metabolic process"/>
    <property type="evidence" value="ECO:0007669"/>
    <property type="project" value="UniProtKB-ARBA"/>
</dbReference>
<dbReference type="Proteomes" id="UP000011586">
    <property type="component" value="Unassembled WGS sequence"/>
</dbReference>
<evidence type="ECO:0000259" key="6">
    <source>
        <dbReference type="Pfam" id="PF00294"/>
    </source>
</evidence>
<dbReference type="Pfam" id="PF00294">
    <property type="entry name" value="PfkB"/>
    <property type="match status" value="1"/>
</dbReference>
<dbReference type="PANTHER" id="PTHR10584">
    <property type="entry name" value="SUGAR KINASE"/>
    <property type="match status" value="1"/>
</dbReference>
<reference evidence="7 8" key="1">
    <citation type="journal article" date="2014" name="PLoS Genet.">
        <title>Phylogenetically driven sequencing of extremely halophilic archaea reveals strategies for static and dynamic osmo-response.</title>
        <authorList>
            <person name="Becker E.A."/>
            <person name="Seitzer P.M."/>
            <person name="Tritt A."/>
            <person name="Larsen D."/>
            <person name="Krusor M."/>
            <person name="Yao A.I."/>
            <person name="Wu D."/>
            <person name="Madern D."/>
            <person name="Eisen J.A."/>
            <person name="Darling A.E."/>
            <person name="Facciotti M.T."/>
        </authorList>
    </citation>
    <scope>NUCLEOTIDE SEQUENCE [LARGE SCALE GENOMIC DNA]</scope>
    <source>
        <strain evidence="7 8">DSM 19288</strain>
    </source>
</reference>
<name>M0EF94_9EURY</name>
<evidence type="ECO:0000313" key="8">
    <source>
        <dbReference type="Proteomes" id="UP000011586"/>
    </source>
</evidence>
<keyword evidence="2 4" id="KW-0808">Transferase</keyword>
<dbReference type="InterPro" id="IPR002139">
    <property type="entry name" value="Ribo/fructo_kinase"/>
</dbReference>
<feature type="region of interest" description="Disordered" evidence="5">
    <location>
        <begin position="1"/>
        <end position="108"/>
    </location>
</feature>
<dbReference type="AlphaFoldDB" id="M0EF94"/>
<protein>
    <submittedName>
        <fullName evidence="7">PfkB domain protein</fullName>
    </submittedName>
</protein>
<feature type="compositionally biased region" description="Basic and acidic residues" evidence="5">
    <location>
        <begin position="10"/>
        <end position="26"/>
    </location>
</feature>
<evidence type="ECO:0000256" key="4">
    <source>
        <dbReference type="RuleBase" id="RU003704"/>
    </source>
</evidence>
<dbReference type="InterPro" id="IPR002173">
    <property type="entry name" value="Carboh/pur_kinase_PfkB_CS"/>
</dbReference>
<dbReference type="InterPro" id="IPR029056">
    <property type="entry name" value="Ribokinase-like"/>
</dbReference>
<dbReference type="PROSITE" id="PS00583">
    <property type="entry name" value="PFKB_KINASES_1"/>
    <property type="match status" value="1"/>
</dbReference>
<evidence type="ECO:0000256" key="3">
    <source>
        <dbReference type="ARBA" id="ARBA00022777"/>
    </source>
</evidence>
<gene>
    <name evidence="7" type="ORF">C463_04439</name>
</gene>
<proteinExistence type="inferred from homology"/>